<evidence type="ECO:0000313" key="1">
    <source>
        <dbReference type="EMBL" id="KAG6763892.1"/>
    </source>
</evidence>
<reference evidence="1" key="1">
    <citation type="journal article" date="2020" name="bioRxiv">
        <title>Hybrid origin of Populus tomentosa Carr. identified through genome sequencing and phylogenomic analysis.</title>
        <authorList>
            <person name="An X."/>
            <person name="Gao K."/>
            <person name="Chen Z."/>
            <person name="Li J."/>
            <person name="Yang X."/>
            <person name="Yang X."/>
            <person name="Zhou J."/>
            <person name="Guo T."/>
            <person name="Zhao T."/>
            <person name="Huang S."/>
            <person name="Miao D."/>
            <person name="Khan W.U."/>
            <person name="Rao P."/>
            <person name="Ye M."/>
            <person name="Lei B."/>
            <person name="Liao W."/>
            <person name="Wang J."/>
            <person name="Ji L."/>
            <person name="Li Y."/>
            <person name="Guo B."/>
            <person name="Mustafa N.S."/>
            <person name="Li S."/>
            <person name="Yun Q."/>
            <person name="Keller S.R."/>
            <person name="Mao J."/>
            <person name="Zhang R."/>
            <person name="Strauss S.H."/>
        </authorList>
    </citation>
    <scope>NUCLEOTIDE SEQUENCE</scope>
    <source>
        <strain evidence="1">GM15</strain>
        <tissue evidence="1">Leaf</tissue>
    </source>
</reference>
<comment type="caution">
    <text evidence="1">The sequence shown here is derived from an EMBL/GenBank/DDBJ whole genome shotgun (WGS) entry which is preliminary data.</text>
</comment>
<keyword evidence="2" id="KW-1185">Reference proteome</keyword>
<dbReference type="Proteomes" id="UP000886885">
    <property type="component" value="Chromosome 8D"/>
</dbReference>
<sequence>MGIWDYINSGADLVNRRALTPAKNICWTSYSYGRAAVTRIDTAVRVDAIPALNQRLQDEETRSMMSHLTINCAKNAAIFAIREGVKTVPGTYTVERQFMKLFQNQLERKEWWGIPKRRQNKLEAEVEVLKKEVSELKRLCNQREAGDYMNGCGSTARVDCFEQPKVVNKTLQGAVVRNFMNRQQADSAIRFFMMEGFAHVLEDEVKSENEQPHK</sequence>
<name>A0A8X7ZAD7_POPTO</name>
<proteinExistence type="predicted"/>
<dbReference type="AlphaFoldDB" id="A0A8X7ZAD7"/>
<gene>
    <name evidence="1" type="ORF">POTOM_031339</name>
</gene>
<dbReference type="OrthoDB" id="765404at2759"/>
<accession>A0A8X7ZAD7</accession>
<organism evidence="1 2">
    <name type="scientific">Populus tomentosa</name>
    <name type="common">Chinese white poplar</name>
    <dbReference type="NCBI Taxonomy" id="118781"/>
    <lineage>
        <taxon>Eukaryota</taxon>
        <taxon>Viridiplantae</taxon>
        <taxon>Streptophyta</taxon>
        <taxon>Embryophyta</taxon>
        <taxon>Tracheophyta</taxon>
        <taxon>Spermatophyta</taxon>
        <taxon>Magnoliopsida</taxon>
        <taxon>eudicotyledons</taxon>
        <taxon>Gunneridae</taxon>
        <taxon>Pentapetalae</taxon>
        <taxon>rosids</taxon>
        <taxon>fabids</taxon>
        <taxon>Malpighiales</taxon>
        <taxon>Salicaceae</taxon>
        <taxon>Saliceae</taxon>
        <taxon>Populus</taxon>
    </lineage>
</organism>
<evidence type="ECO:0000313" key="2">
    <source>
        <dbReference type="Proteomes" id="UP000886885"/>
    </source>
</evidence>
<dbReference type="EMBL" id="JAAWWB010000016">
    <property type="protein sequence ID" value="KAG6763892.1"/>
    <property type="molecule type" value="Genomic_DNA"/>
</dbReference>
<protein>
    <submittedName>
        <fullName evidence="1">Uncharacterized protein</fullName>
    </submittedName>
</protein>